<organism evidence="1">
    <name type="scientific">bioreactor metagenome</name>
    <dbReference type="NCBI Taxonomy" id="1076179"/>
    <lineage>
        <taxon>unclassified sequences</taxon>
        <taxon>metagenomes</taxon>
        <taxon>ecological metagenomes</taxon>
    </lineage>
</organism>
<name>A0A644WNY5_9ZZZZ</name>
<proteinExistence type="predicted"/>
<reference evidence="1" key="1">
    <citation type="submission" date="2019-08" db="EMBL/GenBank/DDBJ databases">
        <authorList>
            <person name="Kucharzyk K."/>
            <person name="Murdoch R.W."/>
            <person name="Higgins S."/>
            <person name="Loffler F."/>
        </authorList>
    </citation>
    <scope>NUCLEOTIDE SEQUENCE</scope>
</reference>
<accession>A0A644WNY5</accession>
<dbReference type="EMBL" id="VSSQ01001147">
    <property type="protein sequence ID" value="MPM05605.1"/>
    <property type="molecule type" value="Genomic_DNA"/>
</dbReference>
<evidence type="ECO:0000313" key="1">
    <source>
        <dbReference type="EMBL" id="MPM05605.1"/>
    </source>
</evidence>
<dbReference type="AlphaFoldDB" id="A0A644WNY5"/>
<protein>
    <submittedName>
        <fullName evidence="1">Uncharacterized protein</fullName>
    </submittedName>
</protein>
<gene>
    <name evidence="1" type="ORF">SDC9_51895</name>
</gene>
<sequence length="85" mass="8907">MMVAGCPFSSEYANEVPLRICRGFSVSSAAHTIPFSASKARTNELLPAPLGPTMAAVLISLNFSVTGTTFDSGKRLSLTASNEIV</sequence>
<comment type="caution">
    <text evidence="1">The sequence shown here is derived from an EMBL/GenBank/DDBJ whole genome shotgun (WGS) entry which is preliminary data.</text>
</comment>